<accession>A0A8X6V1I3</accession>
<dbReference type="Proteomes" id="UP000887159">
    <property type="component" value="Unassembled WGS sequence"/>
</dbReference>
<evidence type="ECO:0000313" key="2">
    <source>
        <dbReference type="Proteomes" id="UP000887159"/>
    </source>
</evidence>
<dbReference type="EMBL" id="BMAU01021188">
    <property type="protein sequence ID" value="GFX95743.1"/>
    <property type="molecule type" value="Genomic_DNA"/>
</dbReference>
<evidence type="ECO:0000313" key="1">
    <source>
        <dbReference type="EMBL" id="GFX95743.1"/>
    </source>
</evidence>
<gene>
    <name evidence="1" type="ORF">TNCV_4886691</name>
</gene>
<reference evidence="1" key="1">
    <citation type="submission" date="2020-08" db="EMBL/GenBank/DDBJ databases">
        <title>Multicomponent nature underlies the extraordinary mechanical properties of spider dragline silk.</title>
        <authorList>
            <person name="Kono N."/>
            <person name="Nakamura H."/>
            <person name="Mori M."/>
            <person name="Yoshida Y."/>
            <person name="Ohtoshi R."/>
            <person name="Malay A.D."/>
            <person name="Moran D.A.P."/>
            <person name="Tomita M."/>
            <person name="Numata K."/>
            <person name="Arakawa K."/>
        </authorList>
    </citation>
    <scope>NUCLEOTIDE SEQUENCE</scope>
</reference>
<name>A0A8X6V1I3_TRICX</name>
<sequence length="167" mass="19018">MCREIDWPHLSPRHLNGRLYYQDAAADVKTDSNPKAPCLGYRHPYRPGQWPNECGDLKYRDRVEETSTYANFSLLLELLQGVPATRTCTRTRGCCMMVHQYIFRLLCVTTSMLHTLGAEVTAGSEDGQFGYVIYVLIRPKGVLWELDRGSGNASSVFEHLFRHTMTA</sequence>
<organism evidence="1 2">
    <name type="scientific">Trichonephila clavipes</name>
    <name type="common">Golden silk orbweaver</name>
    <name type="synonym">Nephila clavipes</name>
    <dbReference type="NCBI Taxonomy" id="2585209"/>
    <lineage>
        <taxon>Eukaryota</taxon>
        <taxon>Metazoa</taxon>
        <taxon>Ecdysozoa</taxon>
        <taxon>Arthropoda</taxon>
        <taxon>Chelicerata</taxon>
        <taxon>Arachnida</taxon>
        <taxon>Araneae</taxon>
        <taxon>Araneomorphae</taxon>
        <taxon>Entelegynae</taxon>
        <taxon>Araneoidea</taxon>
        <taxon>Nephilidae</taxon>
        <taxon>Trichonephila</taxon>
    </lineage>
</organism>
<dbReference type="AlphaFoldDB" id="A0A8X6V1I3"/>
<proteinExistence type="predicted"/>
<keyword evidence="2" id="KW-1185">Reference proteome</keyword>
<comment type="caution">
    <text evidence="1">The sequence shown here is derived from an EMBL/GenBank/DDBJ whole genome shotgun (WGS) entry which is preliminary data.</text>
</comment>
<protein>
    <submittedName>
        <fullName evidence="1">Uncharacterized protein</fullName>
    </submittedName>
</protein>